<evidence type="ECO:0000313" key="1">
    <source>
        <dbReference type="EMBL" id="KAL3822046.1"/>
    </source>
</evidence>
<dbReference type="Proteomes" id="UP001530377">
    <property type="component" value="Unassembled WGS sequence"/>
</dbReference>
<organism evidence="1 2">
    <name type="scientific">Cyclostephanos tholiformis</name>
    <dbReference type="NCBI Taxonomy" id="382380"/>
    <lineage>
        <taxon>Eukaryota</taxon>
        <taxon>Sar</taxon>
        <taxon>Stramenopiles</taxon>
        <taxon>Ochrophyta</taxon>
        <taxon>Bacillariophyta</taxon>
        <taxon>Coscinodiscophyceae</taxon>
        <taxon>Thalassiosirophycidae</taxon>
        <taxon>Stephanodiscales</taxon>
        <taxon>Stephanodiscaceae</taxon>
        <taxon>Cyclostephanos</taxon>
    </lineage>
</organism>
<sequence length="393" mass="44773">MPNSPRIYLIHVGKAGGTTLTRALMLDNTTAKLDPNYKDEYGRVILPHNVAARSVQCMVKKARVATEMAVADVNITFKIHDNWIEGTSACYKHSPDASQLTRRTLGVYHMQGAPYSNEDKAWLLHNTNMFLFTVRDPIERLASAYNYHRHQFDSHYRLVGGFPQVAKFYEQCFPEGFDMMIDNLRNKNSAECFLMGVQSLLGKIGDGLDHFEFNYEHYLKYSLGQRPNHPVAVLRTEHLWEDVIHLDQDLGGTGDFSNMEGFKFSHGSEKYTEELGTKIGTSNEVFLCCLIYREIEFYQLLILKALNLADKQKHESLNDLLNRCHIKTHEKDVLKHPFSWRAFRQGEMCSGLMGNSSDPHSAQSVSLMPRRGESTCHWCCGLAGSRSNLKVVV</sequence>
<evidence type="ECO:0000313" key="2">
    <source>
        <dbReference type="Proteomes" id="UP001530377"/>
    </source>
</evidence>
<keyword evidence="2" id="KW-1185">Reference proteome</keyword>
<comment type="caution">
    <text evidence="1">The sequence shown here is derived from an EMBL/GenBank/DDBJ whole genome shotgun (WGS) entry which is preliminary data.</text>
</comment>
<dbReference type="Gene3D" id="3.40.50.300">
    <property type="entry name" value="P-loop containing nucleotide triphosphate hydrolases"/>
    <property type="match status" value="1"/>
</dbReference>
<dbReference type="InterPro" id="IPR005331">
    <property type="entry name" value="Sulfotransferase"/>
</dbReference>
<accession>A0ABD3SC72</accession>
<dbReference type="InterPro" id="IPR027417">
    <property type="entry name" value="P-loop_NTPase"/>
</dbReference>
<dbReference type="Pfam" id="PF03567">
    <property type="entry name" value="Sulfotransfer_2"/>
    <property type="match status" value="1"/>
</dbReference>
<gene>
    <name evidence="1" type="ORF">ACHAXA_007839</name>
</gene>
<dbReference type="SUPFAM" id="SSF52540">
    <property type="entry name" value="P-loop containing nucleoside triphosphate hydrolases"/>
    <property type="match status" value="1"/>
</dbReference>
<name>A0ABD3SC72_9STRA</name>
<reference evidence="1 2" key="1">
    <citation type="submission" date="2024-10" db="EMBL/GenBank/DDBJ databases">
        <title>Updated reference genomes for cyclostephanoid diatoms.</title>
        <authorList>
            <person name="Roberts W.R."/>
            <person name="Alverson A.J."/>
        </authorList>
    </citation>
    <scope>NUCLEOTIDE SEQUENCE [LARGE SCALE GENOMIC DNA]</scope>
    <source>
        <strain evidence="1 2">AJA228-03</strain>
    </source>
</reference>
<proteinExistence type="predicted"/>
<protein>
    <submittedName>
        <fullName evidence="1">Uncharacterized protein</fullName>
    </submittedName>
</protein>
<dbReference type="EMBL" id="JALLPB020000076">
    <property type="protein sequence ID" value="KAL3822046.1"/>
    <property type="molecule type" value="Genomic_DNA"/>
</dbReference>
<dbReference type="AlphaFoldDB" id="A0ABD3SC72"/>